<dbReference type="Proteomes" id="UP000001194">
    <property type="component" value="Unassembled WGS sequence"/>
</dbReference>
<dbReference type="HOGENOM" id="CLU_2622432_0_0_1"/>
<evidence type="ECO:0000313" key="2">
    <source>
        <dbReference type="Proteomes" id="UP000001194"/>
    </source>
</evidence>
<sequence>MVLTDAGFSKKKIAVVSSDFPLLNQPYATSANFYTYVAIDPGLTKKSFLGFFSPEPTNPTQLLRIFRTNTYPEQHING</sequence>
<name>B0D126_LACBS</name>
<dbReference type="GeneID" id="6073008"/>
<dbReference type="EMBL" id="DS547095">
    <property type="protein sequence ID" value="EDR11559.1"/>
    <property type="molecule type" value="Genomic_DNA"/>
</dbReference>
<evidence type="ECO:0000313" key="1">
    <source>
        <dbReference type="EMBL" id="EDR11559.1"/>
    </source>
</evidence>
<proteinExistence type="predicted"/>
<accession>B0D126</accession>
<protein>
    <submittedName>
        <fullName evidence="1">Predicted protein</fullName>
    </submittedName>
</protein>
<keyword evidence="2" id="KW-1185">Reference proteome</keyword>
<gene>
    <name evidence="1" type="ORF">LACBIDRAFT_313888</name>
</gene>
<dbReference type="AlphaFoldDB" id="B0D126"/>
<organism evidence="2">
    <name type="scientific">Laccaria bicolor (strain S238N-H82 / ATCC MYA-4686)</name>
    <name type="common">Bicoloured deceiver</name>
    <name type="synonym">Laccaria laccata var. bicolor</name>
    <dbReference type="NCBI Taxonomy" id="486041"/>
    <lineage>
        <taxon>Eukaryota</taxon>
        <taxon>Fungi</taxon>
        <taxon>Dikarya</taxon>
        <taxon>Basidiomycota</taxon>
        <taxon>Agaricomycotina</taxon>
        <taxon>Agaricomycetes</taxon>
        <taxon>Agaricomycetidae</taxon>
        <taxon>Agaricales</taxon>
        <taxon>Agaricineae</taxon>
        <taxon>Hydnangiaceae</taxon>
        <taxon>Laccaria</taxon>
    </lineage>
</organism>
<dbReference type="InParanoid" id="B0D126"/>
<dbReference type="KEGG" id="lbc:LACBIDRAFT_313888"/>
<dbReference type="RefSeq" id="XP_001877456.1">
    <property type="nucleotide sequence ID" value="XM_001877421.1"/>
</dbReference>
<reference evidence="1 2" key="1">
    <citation type="journal article" date="2008" name="Nature">
        <title>The genome of Laccaria bicolor provides insights into mycorrhizal symbiosis.</title>
        <authorList>
            <person name="Martin F."/>
            <person name="Aerts A."/>
            <person name="Ahren D."/>
            <person name="Brun A."/>
            <person name="Danchin E.G.J."/>
            <person name="Duchaussoy F."/>
            <person name="Gibon J."/>
            <person name="Kohler A."/>
            <person name="Lindquist E."/>
            <person name="Pereda V."/>
            <person name="Salamov A."/>
            <person name="Shapiro H.J."/>
            <person name="Wuyts J."/>
            <person name="Blaudez D."/>
            <person name="Buee M."/>
            <person name="Brokstein P."/>
            <person name="Canbaeck B."/>
            <person name="Cohen D."/>
            <person name="Courty P.E."/>
            <person name="Coutinho P.M."/>
            <person name="Delaruelle C."/>
            <person name="Detter J.C."/>
            <person name="Deveau A."/>
            <person name="DiFazio S."/>
            <person name="Duplessis S."/>
            <person name="Fraissinet-Tachet L."/>
            <person name="Lucic E."/>
            <person name="Frey-Klett P."/>
            <person name="Fourrey C."/>
            <person name="Feussner I."/>
            <person name="Gay G."/>
            <person name="Grimwood J."/>
            <person name="Hoegger P.J."/>
            <person name="Jain P."/>
            <person name="Kilaru S."/>
            <person name="Labbe J."/>
            <person name="Lin Y.C."/>
            <person name="Legue V."/>
            <person name="Le Tacon F."/>
            <person name="Marmeisse R."/>
            <person name="Melayah D."/>
            <person name="Montanini B."/>
            <person name="Muratet M."/>
            <person name="Nehls U."/>
            <person name="Niculita-Hirzel H."/>
            <person name="Oudot-Le Secq M.P."/>
            <person name="Peter M."/>
            <person name="Quesneville H."/>
            <person name="Rajashekar B."/>
            <person name="Reich M."/>
            <person name="Rouhier N."/>
            <person name="Schmutz J."/>
            <person name="Yin T."/>
            <person name="Chalot M."/>
            <person name="Henrissat B."/>
            <person name="Kuees U."/>
            <person name="Lucas S."/>
            <person name="Van de Peer Y."/>
            <person name="Podila G.K."/>
            <person name="Polle A."/>
            <person name="Pukkila P.J."/>
            <person name="Richardson P.M."/>
            <person name="Rouze P."/>
            <person name="Sanders I.R."/>
            <person name="Stajich J.E."/>
            <person name="Tunlid A."/>
            <person name="Tuskan G."/>
            <person name="Grigoriev I.V."/>
        </authorList>
    </citation>
    <scope>NUCLEOTIDE SEQUENCE [LARGE SCALE GENOMIC DNA]</scope>
    <source>
        <strain evidence="2">S238N-H82 / ATCC MYA-4686</strain>
    </source>
</reference>